<feature type="transmembrane region" description="Helical" evidence="14">
    <location>
        <begin position="6"/>
        <end position="27"/>
    </location>
</feature>
<feature type="transmembrane region" description="Helical" evidence="14">
    <location>
        <begin position="74"/>
        <end position="96"/>
    </location>
</feature>
<feature type="transmembrane region" description="Helical" evidence="14">
    <location>
        <begin position="103"/>
        <end position="130"/>
    </location>
</feature>
<dbReference type="GO" id="GO:0071555">
    <property type="term" value="P:cell wall organization"/>
    <property type="evidence" value="ECO:0007669"/>
    <property type="project" value="InterPro"/>
</dbReference>
<comment type="catalytic activity">
    <reaction evidence="1">
        <text>ATP + protein L-histidine = ADP + protein N-phospho-L-histidine.</text>
        <dbReference type="EC" id="2.7.13.3"/>
    </reaction>
</comment>
<feature type="domain" description="Histidine kinase" evidence="15">
    <location>
        <begin position="462"/>
        <end position="564"/>
    </location>
</feature>
<dbReference type="SMART" id="SM00387">
    <property type="entry name" value="HATPase_c"/>
    <property type="match status" value="1"/>
</dbReference>
<dbReference type="Gene3D" id="3.30.450.40">
    <property type="match status" value="1"/>
</dbReference>
<evidence type="ECO:0000313" key="17">
    <source>
        <dbReference type="Proteomes" id="UP000093514"/>
    </source>
</evidence>
<evidence type="ECO:0000256" key="13">
    <source>
        <dbReference type="ARBA" id="ARBA00023136"/>
    </source>
</evidence>
<evidence type="ECO:0000256" key="5">
    <source>
        <dbReference type="ARBA" id="ARBA00022553"/>
    </source>
</evidence>
<dbReference type="Pfam" id="PF06580">
    <property type="entry name" value="His_kinase"/>
    <property type="match status" value="1"/>
</dbReference>
<sequence>MHDLIVNLLFDLIKNMAIIAVAAQLFIMETDIFSQVINRRAKIKSKIFLIIFFGLLSILGTYLGIYIHDAYANIRAIGAVVGGLLGGPIVGFFAGLIGGIHRYFLGGFTAFACALSTTVAGLIGGIIYYYRSFDKISLNTGFLLGVIIEVLEMGLVLVLSHPYDQAYELVRIIALPMILSNSLGITLFINVLHNSMKKGQELMALQSYKALKIANKSIGYLKEGLNYSSALETSKIIYEISGVAAVSITDRKKVLAHYGLGMDHHQAGEGIMTKATKEVLLEGQLKVATNKRKLGCPVKDCKLKSAVIAPLKRRGEVIGALKLYKSEESSITEVDIELARGISELLSTQLHISSLEKEAQLATQAELKALQFQVHPHFLFNALNTIISFCRTDPMGARELLVKLSKFFRHTLKENHSLIKLAKELEYTSYYVEIEKARFGSKLEVEIDIPQELLDCEVPSFVLQPIVENAIKHGVSSKVGLGKVLVKARQKEQNLLLEIIDNGVGIPDKYLNCVIEAGHGKGCGIGLSNVKQRIQKIYGTEYGLEISSRQQEGTKVTIQIPYLLKGRESNGED</sequence>
<dbReference type="RefSeq" id="WP_068718466.1">
    <property type="nucleotide sequence ID" value="NZ_LWDV01000009.1"/>
</dbReference>
<dbReference type="PROSITE" id="PS50109">
    <property type="entry name" value="HIS_KIN"/>
    <property type="match status" value="1"/>
</dbReference>
<evidence type="ECO:0000256" key="3">
    <source>
        <dbReference type="ARBA" id="ARBA00012438"/>
    </source>
</evidence>
<evidence type="ECO:0000256" key="9">
    <source>
        <dbReference type="ARBA" id="ARBA00022777"/>
    </source>
</evidence>
<dbReference type="SUPFAM" id="SSF55781">
    <property type="entry name" value="GAF domain-like"/>
    <property type="match status" value="1"/>
</dbReference>
<evidence type="ECO:0000256" key="11">
    <source>
        <dbReference type="ARBA" id="ARBA00022989"/>
    </source>
</evidence>
<feature type="transmembrane region" description="Helical" evidence="14">
    <location>
        <begin position="172"/>
        <end position="192"/>
    </location>
</feature>
<feature type="transmembrane region" description="Helical" evidence="14">
    <location>
        <begin position="142"/>
        <end position="160"/>
    </location>
</feature>
<dbReference type="EMBL" id="LWDV01000009">
    <property type="protein sequence ID" value="OCL26537.1"/>
    <property type="molecule type" value="Genomic_DNA"/>
</dbReference>
<dbReference type="InterPro" id="IPR036890">
    <property type="entry name" value="HATPase_C_sf"/>
</dbReference>
<dbReference type="PANTHER" id="PTHR34220:SF7">
    <property type="entry name" value="SENSOR HISTIDINE KINASE YPDA"/>
    <property type="match status" value="1"/>
</dbReference>
<dbReference type="InterPro" id="IPR010559">
    <property type="entry name" value="Sig_transdc_His_kin_internal"/>
</dbReference>
<evidence type="ECO:0000256" key="1">
    <source>
        <dbReference type="ARBA" id="ARBA00000085"/>
    </source>
</evidence>
<comment type="caution">
    <text evidence="16">The sequence shown here is derived from an EMBL/GenBank/DDBJ whole genome shotgun (WGS) entry which is preliminary data.</text>
</comment>
<dbReference type="PRINTS" id="PR00344">
    <property type="entry name" value="BCTRLSENSOR"/>
</dbReference>
<dbReference type="Pfam" id="PF07694">
    <property type="entry name" value="5TM-5TMR_LYT"/>
    <property type="match status" value="1"/>
</dbReference>
<evidence type="ECO:0000256" key="2">
    <source>
        <dbReference type="ARBA" id="ARBA00004651"/>
    </source>
</evidence>
<dbReference type="GO" id="GO:0005886">
    <property type="term" value="C:plasma membrane"/>
    <property type="evidence" value="ECO:0007669"/>
    <property type="project" value="UniProtKB-SubCell"/>
</dbReference>
<keyword evidence="11 14" id="KW-1133">Transmembrane helix</keyword>
<protein>
    <recommendedName>
        <fullName evidence="3">histidine kinase</fullName>
        <ecNumber evidence="3">2.7.13.3</ecNumber>
    </recommendedName>
</protein>
<evidence type="ECO:0000256" key="10">
    <source>
        <dbReference type="ARBA" id="ARBA00022840"/>
    </source>
</evidence>
<keyword evidence="17" id="KW-1185">Reference proteome</keyword>
<dbReference type="Proteomes" id="UP000093514">
    <property type="component" value="Unassembled WGS sequence"/>
</dbReference>
<evidence type="ECO:0000259" key="15">
    <source>
        <dbReference type="PROSITE" id="PS50109"/>
    </source>
</evidence>
<keyword evidence="6" id="KW-0808">Transferase</keyword>
<dbReference type="Pfam" id="PF02518">
    <property type="entry name" value="HATPase_c"/>
    <property type="match status" value="1"/>
</dbReference>
<dbReference type="EC" id="2.7.13.3" evidence="3"/>
<dbReference type="InterPro" id="IPR011620">
    <property type="entry name" value="Sig_transdc_His_kinase_LytS_TM"/>
</dbReference>
<dbReference type="InterPro" id="IPR050640">
    <property type="entry name" value="Bact_2-comp_sensor_kinase"/>
</dbReference>
<evidence type="ECO:0000256" key="8">
    <source>
        <dbReference type="ARBA" id="ARBA00022741"/>
    </source>
</evidence>
<dbReference type="Gene3D" id="1.10.1760.20">
    <property type="match status" value="1"/>
</dbReference>
<dbReference type="GO" id="GO:0005524">
    <property type="term" value="F:ATP binding"/>
    <property type="evidence" value="ECO:0007669"/>
    <property type="project" value="UniProtKB-KW"/>
</dbReference>
<proteinExistence type="predicted"/>
<keyword evidence="4" id="KW-1003">Cell membrane</keyword>
<dbReference type="InterPro" id="IPR004358">
    <property type="entry name" value="Sig_transdc_His_kin-like_C"/>
</dbReference>
<dbReference type="SUPFAM" id="SSF55874">
    <property type="entry name" value="ATPase domain of HSP90 chaperone/DNA topoisomerase II/histidine kinase"/>
    <property type="match status" value="1"/>
</dbReference>
<keyword evidence="13 14" id="KW-0472">Membrane</keyword>
<dbReference type="Gene3D" id="3.30.565.10">
    <property type="entry name" value="Histidine kinase-like ATPase, C-terminal domain"/>
    <property type="match status" value="1"/>
</dbReference>
<gene>
    <name evidence="16" type="ORF">U472_11135</name>
</gene>
<evidence type="ECO:0000256" key="4">
    <source>
        <dbReference type="ARBA" id="ARBA00022475"/>
    </source>
</evidence>
<dbReference type="GO" id="GO:0000155">
    <property type="term" value="F:phosphorelay sensor kinase activity"/>
    <property type="evidence" value="ECO:0007669"/>
    <property type="project" value="InterPro"/>
</dbReference>
<evidence type="ECO:0000256" key="12">
    <source>
        <dbReference type="ARBA" id="ARBA00023012"/>
    </source>
</evidence>
<keyword evidence="5" id="KW-0597">Phosphoprotein</keyword>
<dbReference type="InterPro" id="IPR005467">
    <property type="entry name" value="His_kinase_dom"/>
</dbReference>
<organism evidence="16 17">
    <name type="scientific">Orenia metallireducens</name>
    <dbReference type="NCBI Taxonomy" id="1413210"/>
    <lineage>
        <taxon>Bacteria</taxon>
        <taxon>Bacillati</taxon>
        <taxon>Bacillota</taxon>
        <taxon>Clostridia</taxon>
        <taxon>Halanaerobiales</taxon>
        <taxon>Halobacteroidaceae</taxon>
        <taxon>Orenia</taxon>
    </lineage>
</organism>
<name>A0A1C0A8H5_9FIRM</name>
<accession>A0A1C0A8H5</accession>
<keyword evidence="9 16" id="KW-0418">Kinase</keyword>
<evidence type="ECO:0000256" key="7">
    <source>
        <dbReference type="ARBA" id="ARBA00022692"/>
    </source>
</evidence>
<comment type="subcellular location">
    <subcellularLocation>
        <location evidence="2">Cell membrane</location>
        <topology evidence="2">Multi-pass membrane protein</topology>
    </subcellularLocation>
</comment>
<keyword evidence="8" id="KW-0547">Nucleotide-binding</keyword>
<dbReference type="OrthoDB" id="9809348at2"/>
<dbReference type="AlphaFoldDB" id="A0A1C0A8H5"/>
<reference evidence="16 17" key="2">
    <citation type="submission" date="2016-08" db="EMBL/GenBank/DDBJ databases">
        <title>Orenia metallireducens sp. nov. strain Z6, a Novel Metal-reducing Firmicute from the Deep Subsurface.</title>
        <authorList>
            <person name="Maxim B.I."/>
            <person name="Kenneth K."/>
            <person name="Flynn T.M."/>
            <person name="Oloughlin E.J."/>
            <person name="Locke R.A."/>
            <person name="Weber J.R."/>
            <person name="Egan S.M."/>
            <person name="Mackie R.I."/>
            <person name="Cann I.K."/>
        </authorList>
    </citation>
    <scope>NUCLEOTIDE SEQUENCE [LARGE SCALE GENOMIC DNA]</scope>
    <source>
        <strain evidence="16 17">Z6</strain>
    </source>
</reference>
<reference evidence="17" key="1">
    <citation type="submission" date="2016-07" db="EMBL/GenBank/DDBJ databases">
        <authorList>
            <person name="Florea S."/>
            <person name="Webb J.S."/>
            <person name="Jaromczyk J."/>
            <person name="Schardl C.L."/>
        </authorList>
    </citation>
    <scope>NUCLEOTIDE SEQUENCE [LARGE SCALE GENOMIC DNA]</scope>
    <source>
        <strain evidence="17">Z6</strain>
    </source>
</reference>
<evidence type="ECO:0000256" key="14">
    <source>
        <dbReference type="SAM" id="Phobius"/>
    </source>
</evidence>
<evidence type="ECO:0000313" key="16">
    <source>
        <dbReference type="EMBL" id="OCL26537.1"/>
    </source>
</evidence>
<keyword evidence="12" id="KW-0902">Two-component regulatory system</keyword>
<dbReference type="Pfam" id="PF15714">
    <property type="entry name" value="SpoVT_C"/>
    <property type="match status" value="1"/>
</dbReference>
<dbReference type="InterPro" id="IPR003594">
    <property type="entry name" value="HATPase_dom"/>
</dbReference>
<keyword evidence="10" id="KW-0067">ATP-binding</keyword>
<evidence type="ECO:0000256" key="6">
    <source>
        <dbReference type="ARBA" id="ARBA00022679"/>
    </source>
</evidence>
<dbReference type="InterPro" id="IPR029016">
    <property type="entry name" value="GAF-like_dom_sf"/>
</dbReference>
<dbReference type="PANTHER" id="PTHR34220">
    <property type="entry name" value="SENSOR HISTIDINE KINASE YPDA"/>
    <property type="match status" value="1"/>
</dbReference>
<feature type="transmembrane region" description="Helical" evidence="14">
    <location>
        <begin position="47"/>
        <end position="68"/>
    </location>
</feature>
<keyword evidence="7 14" id="KW-0812">Transmembrane</keyword>